<evidence type="ECO:0000256" key="4">
    <source>
        <dbReference type="ARBA" id="ARBA00012140"/>
    </source>
</evidence>
<comment type="function">
    <text evidence="1">Specifically methylates the cytosine at position 967 (m5C967) of 16S rRNA.</text>
</comment>
<keyword evidence="9 14" id="KW-0949">S-adenosyl-L-methionine</keyword>
<dbReference type="Pfam" id="PF01189">
    <property type="entry name" value="Methyltr_RsmB-F"/>
    <property type="match status" value="1"/>
</dbReference>
<keyword evidence="17" id="KW-1185">Reference proteome</keyword>
<dbReference type="GO" id="GO:0006355">
    <property type="term" value="P:regulation of DNA-templated transcription"/>
    <property type="evidence" value="ECO:0007669"/>
    <property type="project" value="InterPro"/>
</dbReference>
<evidence type="ECO:0000256" key="2">
    <source>
        <dbReference type="ARBA" id="ARBA00004496"/>
    </source>
</evidence>
<feature type="binding site" evidence="14">
    <location>
        <position position="340"/>
    </location>
    <ligand>
        <name>S-adenosyl-L-methionine</name>
        <dbReference type="ChEBI" id="CHEBI:59789"/>
    </ligand>
</feature>
<dbReference type="InterPro" id="IPR054728">
    <property type="entry name" value="RsmB-like_ferredoxin"/>
</dbReference>
<dbReference type="NCBIfam" id="NF008149">
    <property type="entry name" value="PRK10901.1"/>
    <property type="match status" value="1"/>
</dbReference>
<evidence type="ECO:0000256" key="3">
    <source>
        <dbReference type="ARBA" id="ARBA00007494"/>
    </source>
</evidence>
<dbReference type="InterPro" id="IPR029063">
    <property type="entry name" value="SAM-dependent_MTases_sf"/>
</dbReference>
<feature type="active site" description="Nucleophile" evidence="14">
    <location>
        <position position="393"/>
    </location>
</feature>
<dbReference type="InterPro" id="IPR001678">
    <property type="entry name" value="MeTrfase_RsmB-F_NOP2_dom"/>
</dbReference>
<evidence type="ECO:0000256" key="8">
    <source>
        <dbReference type="ARBA" id="ARBA00022679"/>
    </source>
</evidence>
<dbReference type="InterPro" id="IPR004573">
    <property type="entry name" value="rRNA_ssu_MeTfrase_B"/>
</dbReference>
<feature type="binding site" evidence="14">
    <location>
        <begin position="271"/>
        <end position="277"/>
    </location>
    <ligand>
        <name>S-adenosyl-L-methionine</name>
        <dbReference type="ChEBI" id="CHEBI:59789"/>
    </ligand>
</feature>
<dbReference type="PRINTS" id="PR02008">
    <property type="entry name" value="RCMTFAMILY"/>
</dbReference>
<dbReference type="InterPro" id="IPR023267">
    <property type="entry name" value="RCMT"/>
</dbReference>
<comment type="subcellular location">
    <subcellularLocation>
        <location evidence="2">Cytoplasm</location>
    </subcellularLocation>
</comment>
<gene>
    <name evidence="16" type="primary">rsmB</name>
    <name evidence="16" type="ORF">GWK36_03950</name>
</gene>
<keyword evidence="5" id="KW-0963">Cytoplasm</keyword>
<dbReference type="PANTHER" id="PTHR22807:SF61">
    <property type="entry name" value="NOL1_NOP2_SUN FAMILY PROTEIN _ ANTITERMINATION NUSB DOMAIN-CONTAINING PROTEIN"/>
    <property type="match status" value="1"/>
</dbReference>
<organism evidence="16 17">
    <name type="scientific">Caldichromatium japonicum</name>
    <dbReference type="NCBI Taxonomy" id="2699430"/>
    <lineage>
        <taxon>Bacteria</taxon>
        <taxon>Pseudomonadati</taxon>
        <taxon>Pseudomonadota</taxon>
        <taxon>Gammaproteobacteria</taxon>
        <taxon>Chromatiales</taxon>
        <taxon>Chromatiaceae</taxon>
        <taxon>Caldichromatium</taxon>
    </lineage>
</organism>
<dbReference type="Proteomes" id="UP000502699">
    <property type="component" value="Chromosome"/>
</dbReference>
<name>A0A6G7VBD4_9GAMM</name>
<comment type="catalytic activity">
    <reaction evidence="13">
        <text>cytidine(967) in 16S rRNA + S-adenosyl-L-methionine = 5-methylcytidine(967) in 16S rRNA + S-adenosyl-L-homocysteine + H(+)</text>
        <dbReference type="Rhea" id="RHEA:42748"/>
        <dbReference type="Rhea" id="RHEA-COMP:10219"/>
        <dbReference type="Rhea" id="RHEA-COMP:10220"/>
        <dbReference type="ChEBI" id="CHEBI:15378"/>
        <dbReference type="ChEBI" id="CHEBI:57856"/>
        <dbReference type="ChEBI" id="CHEBI:59789"/>
        <dbReference type="ChEBI" id="CHEBI:74483"/>
        <dbReference type="ChEBI" id="CHEBI:82748"/>
        <dbReference type="EC" id="2.1.1.176"/>
    </reaction>
</comment>
<dbReference type="GO" id="GO:0009383">
    <property type="term" value="F:rRNA (cytosine-C5-)-methyltransferase activity"/>
    <property type="evidence" value="ECO:0007669"/>
    <property type="project" value="TreeGrafter"/>
</dbReference>
<keyword evidence="10 14" id="KW-0694">RNA-binding</keyword>
<dbReference type="KEGG" id="cjap:GWK36_03950"/>
<dbReference type="EMBL" id="CP048029">
    <property type="protein sequence ID" value="QIK37284.1"/>
    <property type="molecule type" value="Genomic_DNA"/>
</dbReference>
<comment type="similarity">
    <text evidence="3 14">Belongs to the class I-like SAM-binding methyltransferase superfamily. RsmB/NOP family.</text>
</comment>
<dbReference type="InterPro" id="IPR035926">
    <property type="entry name" value="NusB-like_sf"/>
</dbReference>
<evidence type="ECO:0000256" key="6">
    <source>
        <dbReference type="ARBA" id="ARBA00022552"/>
    </source>
</evidence>
<dbReference type="Gene3D" id="1.10.940.10">
    <property type="entry name" value="NusB-like"/>
    <property type="match status" value="1"/>
</dbReference>
<protein>
    <recommendedName>
        <fullName evidence="4">16S rRNA (cytosine(967)-C(5))-methyltransferase</fullName>
        <ecNumber evidence="4">2.1.1.176</ecNumber>
    </recommendedName>
    <alternativeName>
        <fullName evidence="11">16S rRNA m5C967 methyltransferase</fullName>
    </alternativeName>
    <alternativeName>
        <fullName evidence="12">rRNA (cytosine-C(5)-)-methyltransferase RsmB</fullName>
    </alternativeName>
</protein>
<dbReference type="CDD" id="cd02440">
    <property type="entry name" value="AdoMet_MTases"/>
    <property type="match status" value="1"/>
</dbReference>
<evidence type="ECO:0000313" key="17">
    <source>
        <dbReference type="Proteomes" id="UP000502699"/>
    </source>
</evidence>
<dbReference type="InterPro" id="IPR006027">
    <property type="entry name" value="NusB_RsmB_TIM44"/>
</dbReference>
<evidence type="ECO:0000256" key="7">
    <source>
        <dbReference type="ARBA" id="ARBA00022603"/>
    </source>
</evidence>
<dbReference type="InterPro" id="IPR018314">
    <property type="entry name" value="RsmB/NOL1/NOP2-like_CS"/>
</dbReference>
<evidence type="ECO:0000256" key="13">
    <source>
        <dbReference type="ARBA" id="ARBA00047283"/>
    </source>
</evidence>
<feature type="binding site" evidence="14">
    <location>
        <position position="321"/>
    </location>
    <ligand>
        <name>S-adenosyl-L-methionine</name>
        <dbReference type="ChEBI" id="CHEBI:59789"/>
    </ligand>
</feature>
<evidence type="ECO:0000256" key="1">
    <source>
        <dbReference type="ARBA" id="ARBA00002724"/>
    </source>
</evidence>
<dbReference type="Pfam" id="PF22458">
    <property type="entry name" value="RsmF-B_ferredox"/>
    <property type="match status" value="1"/>
</dbReference>
<dbReference type="Gene3D" id="3.30.70.1170">
    <property type="entry name" value="Sun protein, domain 3"/>
    <property type="match status" value="1"/>
</dbReference>
<dbReference type="InterPro" id="IPR049560">
    <property type="entry name" value="MeTrfase_RsmB-F_NOP2_cat"/>
</dbReference>
<dbReference type="GO" id="GO:0003723">
    <property type="term" value="F:RNA binding"/>
    <property type="evidence" value="ECO:0007669"/>
    <property type="project" value="UniProtKB-UniRule"/>
</dbReference>
<dbReference type="RefSeq" id="WP_166270052.1">
    <property type="nucleotide sequence ID" value="NZ_CP048029.1"/>
</dbReference>
<evidence type="ECO:0000256" key="11">
    <source>
        <dbReference type="ARBA" id="ARBA00030399"/>
    </source>
</evidence>
<dbReference type="GO" id="GO:0070475">
    <property type="term" value="P:rRNA base methylation"/>
    <property type="evidence" value="ECO:0007669"/>
    <property type="project" value="TreeGrafter"/>
</dbReference>
<evidence type="ECO:0000256" key="14">
    <source>
        <dbReference type="PROSITE-ProRule" id="PRU01023"/>
    </source>
</evidence>
<evidence type="ECO:0000313" key="16">
    <source>
        <dbReference type="EMBL" id="QIK37284.1"/>
    </source>
</evidence>
<dbReference type="EC" id="2.1.1.176" evidence="4"/>
<dbReference type="PANTHER" id="PTHR22807">
    <property type="entry name" value="NOP2 YEAST -RELATED NOL1/NOP2/FMU SUN DOMAIN-CONTAINING"/>
    <property type="match status" value="1"/>
</dbReference>
<reference evidence="17" key="1">
    <citation type="submission" date="2020-01" db="EMBL/GenBank/DDBJ databases">
        <title>Caldichromatium gen. nov., sp. nov., a thermophilic purple sulfur bacterium member of the family Chromatiaceae isolated from Nakabusa hot spring, Japan.</title>
        <authorList>
            <person name="Saini M.K."/>
            <person name="Hanada S."/>
            <person name="Tank M."/>
        </authorList>
    </citation>
    <scope>NUCLEOTIDE SEQUENCE [LARGE SCALE GENOMIC DNA]</scope>
    <source>
        <strain evidence="17">No.7</strain>
    </source>
</reference>
<keyword evidence="8 14" id="KW-0808">Transferase</keyword>
<dbReference type="NCBIfam" id="TIGR00563">
    <property type="entry name" value="rsmB"/>
    <property type="match status" value="1"/>
</dbReference>
<dbReference type="PROSITE" id="PS51686">
    <property type="entry name" value="SAM_MT_RSMB_NOP"/>
    <property type="match status" value="1"/>
</dbReference>
<sequence length="453" mass="49688">MARVLTKSRQSIEVARKTPGAASRAAAARLLRDVRTGRRSLGGLLSGDPTGQSDADRALLQELVYGSLRHLVPLTCIADRLLDRPLKERDAELYDLILIGLYQLAFSQIPPHAVVSATVEAARTIGKPHLAGLVNALLRRFLREQADLLAWVMRQPEARWPYPAWLIEHLRTDWPDDWEAIVQASQGRAPMAVRVNPLRCSRADYLDTLAAAGIAARPIAELPTGILLDQPHLMRELPGWERGWVSVQDSGAQLAALLLAAPAGARVLDACAAPGGKTAAILEQARGELELIAMDHDPARLETAERLLKRLGLKAQLLVADAADPQGSWTERPFDRILLDVPCSATGVMRRHPDIPWLRRPKDIPALVATQARMLEAIWPLLRPGGRLLYATCSLFAQENEVQVADFVGRHPEAQVLLLCHPWGRPRPPGLQLLPRPGGHDGFFYALIAKAAS</sequence>
<evidence type="ECO:0000256" key="9">
    <source>
        <dbReference type="ARBA" id="ARBA00022691"/>
    </source>
</evidence>
<dbReference type="SUPFAM" id="SSF48013">
    <property type="entry name" value="NusB-like"/>
    <property type="match status" value="1"/>
</dbReference>
<feature type="binding site" evidence="14">
    <location>
        <position position="295"/>
    </location>
    <ligand>
        <name>S-adenosyl-L-methionine</name>
        <dbReference type="ChEBI" id="CHEBI:59789"/>
    </ligand>
</feature>
<proteinExistence type="inferred from homology"/>
<evidence type="ECO:0000256" key="12">
    <source>
        <dbReference type="ARBA" id="ARBA00031088"/>
    </source>
</evidence>
<feature type="domain" description="SAM-dependent MTase RsmB/NOP-type" evidence="15">
    <location>
        <begin position="181"/>
        <end position="451"/>
    </location>
</feature>
<dbReference type="GO" id="GO:0005829">
    <property type="term" value="C:cytosol"/>
    <property type="evidence" value="ECO:0007669"/>
    <property type="project" value="TreeGrafter"/>
</dbReference>
<keyword evidence="7 14" id="KW-0489">Methyltransferase</keyword>
<evidence type="ECO:0000256" key="5">
    <source>
        <dbReference type="ARBA" id="ARBA00022490"/>
    </source>
</evidence>
<evidence type="ECO:0000259" key="15">
    <source>
        <dbReference type="PROSITE" id="PS51686"/>
    </source>
</evidence>
<dbReference type="Gene3D" id="1.10.287.730">
    <property type="entry name" value="Helix hairpin bin"/>
    <property type="match status" value="1"/>
</dbReference>
<dbReference type="SUPFAM" id="SSF53335">
    <property type="entry name" value="S-adenosyl-L-methionine-dependent methyltransferases"/>
    <property type="match status" value="1"/>
</dbReference>
<evidence type="ECO:0000256" key="10">
    <source>
        <dbReference type="ARBA" id="ARBA00022884"/>
    </source>
</evidence>
<keyword evidence="6" id="KW-0698">rRNA processing</keyword>
<dbReference type="Gene3D" id="3.40.50.150">
    <property type="entry name" value="Vaccinia Virus protein VP39"/>
    <property type="match status" value="1"/>
</dbReference>
<accession>A0A6G7VBD4</accession>
<dbReference type="PROSITE" id="PS01153">
    <property type="entry name" value="NOL1_NOP2_SUN"/>
    <property type="match status" value="1"/>
</dbReference>
<dbReference type="Pfam" id="PF01029">
    <property type="entry name" value="NusB"/>
    <property type="match status" value="1"/>
</dbReference>
<dbReference type="AlphaFoldDB" id="A0A6G7VBD4"/>
<dbReference type="FunFam" id="3.40.50.150:FF:000022">
    <property type="entry name" value="Ribosomal RNA small subunit methyltransferase B"/>
    <property type="match status" value="1"/>
</dbReference>